<dbReference type="InterPro" id="IPR040079">
    <property type="entry name" value="Glutathione_S-Trfase"/>
</dbReference>
<dbReference type="SFLD" id="SFLDS00019">
    <property type="entry name" value="Glutathione_Transferase_(cytos"/>
    <property type="match status" value="1"/>
</dbReference>
<dbReference type="Gene3D" id="3.40.30.10">
    <property type="entry name" value="Glutaredoxin"/>
    <property type="match status" value="1"/>
</dbReference>
<dbReference type="Proteomes" id="UP001479436">
    <property type="component" value="Unassembled WGS sequence"/>
</dbReference>
<protein>
    <submittedName>
        <fullName evidence="2">Glutathione s-transferase</fullName>
    </submittedName>
</protein>
<dbReference type="Gene3D" id="1.20.1050.10">
    <property type="match status" value="1"/>
</dbReference>
<dbReference type="InterPro" id="IPR036249">
    <property type="entry name" value="Thioredoxin-like_sf"/>
</dbReference>
<accession>A0ABR2VV03</accession>
<keyword evidence="3" id="KW-1185">Reference proteome</keyword>
<dbReference type="InterPro" id="IPR036282">
    <property type="entry name" value="Glutathione-S-Trfase_C_sf"/>
</dbReference>
<evidence type="ECO:0000313" key="3">
    <source>
        <dbReference type="Proteomes" id="UP001479436"/>
    </source>
</evidence>
<evidence type="ECO:0000259" key="1">
    <source>
        <dbReference type="PROSITE" id="PS50404"/>
    </source>
</evidence>
<dbReference type="SUPFAM" id="SSF47616">
    <property type="entry name" value="GST C-terminal domain-like"/>
    <property type="match status" value="1"/>
</dbReference>
<dbReference type="InterPro" id="IPR004045">
    <property type="entry name" value="Glutathione_S-Trfase_N"/>
</dbReference>
<dbReference type="InterPro" id="IPR004046">
    <property type="entry name" value="GST_C"/>
</dbReference>
<dbReference type="PANTHER" id="PTHR45374">
    <property type="entry name" value="GLUTATHIONE S-TRANSFERASE TCHQD"/>
    <property type="match status" value="1"/>
</dbReference>
<proteinExistence type="predicted"/>
<dbReference type="PANTHER" id="PTHR45374:SF1">
    <property type="entry name" value="GLUTATHIONE S-TRANSFERASE TCHQD"/>
    <property type="match status" value="1"/>
</dbReference>
<dbReference type="PROSITE" id="PS50404">
    <property type="entry name" value="GST_NTER"/>
    <property type="match status" value="1"/>
</dbReference>
<reference evidence="2 3" key="1">
    <citation type="submission" date="2023-04" db="EMBL/GenBank/DDBJ databases">
        <title>Genome of Basidiobolus ranarum AG-B5.</title>
        <authorList>
            <person name="Stajich J.E."/>
            <person name="Carter-House D."/>
            <person name="Gryganskyi A."/>
        </authorList>
    </citation>
    <scope>NUCLEOTIDE SEQUENCE [LARGE SCALE GENOMIC DNA]</scope>
    <source>
        <strain evidence="2 3">AG-B5</strain>
    </source>
</reference>
<feature type="domain" description="GST N-terminal" evidence="1">
    <location>
        <begin position="3"/>
        <end position="85"/>
    </location>
</feature>
<dbReference type="Pfam" id="PF14497">
    <property type="entry name" value="GST_C_3"/>
    <property type="match status" value="1"/>
</dbReference>
<dbReference type="InterPro" id="IPR044617">
    <property type="entry name" value="TCHQD"/>
</dbReference>
<organism evidence="2 3">
    <name type="scientific">Basidiobolus ranarum</name>
    <dbReference type="NCBI Taxonomy" id="34480"/>
    <lineage>
        <taxon>Eukaryota</taxon>
        <taxon>Fungi</taxon>
        <taxon>Fungi incertae sedis</taxon>
        <taxon>Zoopagomycota</taxon>
        <taxon>Entomophthoromycotina</taxon>
        <taxon>Basidiobolomycetes</taxon>
        <taxon>Basidiobolales</taxon>
        <taxon>Basidiobolaceae</taxon>
        <taxon>Basidiobolus</taxon>
    </lineage>
</organism>
<dbReference type="Pfam" id="PF13409">
    <property type="entry name" value="GST_N_2"/>
    <property type="match status" value="1"/>
</dbReference>
<name>A0ABR2VV03_9FUNG</name>
<dbReference type="SUPFAM" id="SSF52833">
    <property type="entry name" value="Thioredoxin-like"/>
    <property type="match status" value="1"/>
</dbReference>
<dbReference type="CDD" id="cd00299">
    <property type="entry name" value="GST_C_family"/>
    <property type="match status" value="1"/>
</dbReference>
<comment type="caution">
    <text evidence="2">The sequence shown here is derived from an EMBL/GenBank/DDBJ whole genome shotgun (WGS) entry which is preliminary data.</text>
</comment>
<sequence length="262" mass="30616">MSQPTKLYYNTKSVYSSIIRLYFHEKGVTVDETVHLDLGKGEQNTPEYHKVNPFTKVPVFVHGPIVVPDSRDITRYAEKAFANLNDLAPTHPEKANRILNELHTLRMAILTYGVANEQEAETKKELLNQFKARRSALKQAIDNYPDIAEDLKKKLQGTDKLLETMQNFEQVQEEWGRTEELFKWIDTHLENRTYLDGTKYTYTDSHFTSILSRISHCGHRRSILQYPNLARYWKEVQGRESYKMVFDIPCNISDHPEECTCR</sequence>
<gene>
    <name evidence="2" type="primary">TCHQD1</name>
    <name evidence="2" type="ORF">K7432_011260</name>
</gene>
<evidence type="ECO:0000313" key="2">
    <source>
        <dbReference type="EMBL" id="KAK9702385.1"/>
    </source>
</evidence>
<dbReference type="EMBL" id="JASJQH010007728">
    <property type="protein sequence ID" value="KAK9702385.1"/>
    <property type="molecule type" value="Genomic_DNA"/>
</dbReference>